<dbReference type="PANTHER" id="PTHR11059:SF0">
    <property type="entry name" value="DNA REPAIR PROTEIN RECN"/>
    <property type="match status" value="1"/>
</dbReference>
<proteinExistence type="inferred from homology"/>
<dbReference type="AlphaFoldDB" id="A0A1H9YPT5"/>
<dbReference type="EMBL" id="FOHU01000001">
    <property type="protein sequence ID" value="SES70646.1"/>
    <property type="molecule type" value="Genomic_DNA"/>
</dbReference>
<dbReference type="STRING" id="426128.SAMN05660297_00323"/>
<dbReference type="NCBIfam" id="TIGR00634">
    <property type="entry name" value="recN"/>
    <property type="match status" value="1"/>
</dbReference>
<dbReference type="GO" id="GO:0006281">
    <property type="term" value="P:DNA repair"/>
    <property type="evidence" value="ECO:0007669"/>
    <property type="project" value="UniProtKB-KW"/>
</dbReference>
<reference evidence="12 13" key="1">
    <citation type="submission" date="2016-10" db="EMBL/GenBank/DDBJ databases">
        <authorList>
            <person name="de Groot N.N."/>
        </authorList>
    </citation>
    <scope>NUCLEOTIDE SEQUENCE [LARGE SCALE GENOMIC DNA]</scope>
    <source>
        <strain evidence="12 13">DSM 18979</strain>
    </source>
</reference>
<feature type="coiled-coil region" evidence="10">
    <location>
        <begin position="275"/>
        <end position="375"/>
    </location>
</feature>
<comment type="similarity">
    <text evidence="2 9">Belongs to the RecN family.</text>
</comment>
<organism evidence="12 13">
    <name type="scientific">Natronincola peptidivorans</name>
    <dbReference type="NCBI Taxonomy" id="426128"/>
    <lineage>
        <taxon>Bacteria</taxon>
        <taxon>Bacillati</taxon>
        <taxon>Bacillota</taxon>
        <taxon>Clostridia</taxon>
        <taxon>Peptostreptococcales</taxon>
        <taxon>Natronincolaceae</taxon>
        <taxon>Natronincola</taxon>
    </lineage>
</organism>
<dbReference type="InterPro" id="IPR027417">
    <property type="entry name" value="P-loop_NTPase"/>
</dbReference>
<evidence type="ECO:0000256" key="1">
    <source>
        <dbReference type="ARBA" id="ARBA00003618"/>
    </source>
</evidence>
<keyword evidence="4" id="KW-0547">Nucleotide-binding</keyword>
<dbReference type="Pfam" id="PF02463">
    <property type="entry name" value="SMC_N"/>
    <property type="match status" value="1"/>
</dbReference>
<dbReference type="RefSeq" id="WP_090438282.1">
    <property type="nucleotide sequence ID" value="NZ_FOHU01000001.1"/>
</dbReference>
<evidence type="ECO:0000256" key="7">
    <source>
        <dbReference type="ARBA" id="ARBA00023204"/>
    </source>
</evidence>
<dbReference type="FunFam" id="3.40.50.300:FF:000319">
    <property type="entry name" value="DNA repair protein RecN"/>
    <property type="match status" value="1"/>
</dbReference>
<evidence type="ECO:0000256" key="2">
    <source>
        <dbReference type="ARBA" id="ARBA00009441"/>
    </source>
</evidence>
<evidence type="ECO:0000313" key="12">
    <source>
        <dbReference type="EMBL" id="SES70646.1"/>
    </source>
</evidence>
<keyword evidence="13" id="KW-1185">Reference proteome</keyword>
<dbReference type="PANTHER" id="PTHR11059">
    <property type="entry name" value="DNA REPAIR PROTEIN RECN"/>
    <property type="match status" value="1"/>
</dbReference>
<feature type="domain" description="RecF/RecN/SMC N-terminal" evidence="11">
    <location>
        <begin position="2"/>
        <end position="518"/>
    </location>
</feature>
<evidence type="ECO:0000256" key="6">
    <source>
        <dbReference type="ARBA" id="ARBA00022840"/>
    </source>
</evidence>
<dbReference type="OrthoDB" id="9806954at2"/>
<dbReference type="SUPFAM" id="SSF52540">
    <property type="entry name" value="P-loop containing nucleoside triphosphate hydrolases"/>
    <property type="match status" value="1"/>
</dbReference>
<name>A0A1H9YPT5_9FIRM</name>
<keyword evidence="10" id="KW-0175">Coiled coil</keyword>
<keyword evidence="7 9" id="KW-0234">DNA repair</keyword>
<dbReference type="NCBIfam" id="NF008121">
    <property type="entry name" value="PRK10869.1"/>
    <property type="match status" value="1"/>
</dbReference>
<evidence type="ECO:0000256" key="10">
    <source>
        <dbReference type="SAM" id="Coils"/>
    </source>
</evidence>
<gene>
    <name evidence="12" type="ORF">SAMN05660297_00323</name>
</gene>
<accession>A0A1H9YPT5</accession>
<dbReference type="FunFam" id="3.40.50.300:FF:000356">
    <property type="entry name" value="DNA repair protein RecN"/>
    <property type="match status" value="1"/>
</dbReference>
<keyword evidence="5 9" id="KW-0227">DNA damage</keyword>
<evidence type="ECO:0000259" key="11">
    <source>
        <dbReference type="Pfam" id="PF02463"/>
    </source>
</evidence>
<dbReference type="PIRSF" id="PIRSF003128">
    <property type="entry name" value="RecN"/>
    <property type="match status" value="1"/>
</dbReference>
<keyword evidence="6" id="KW-0067">ATP-binding</keyword>
<dbReference type="GO" id="GO:0009432">
    <property type="term" value="P:SOS response"/>
    <property type="evidence" value="ECO:0007669"/>
    <property type="project" value="TreeGrafter"/>
</dbReference>
<dbReference type="GO" id="GO:0006310">
    <property type="term" value="P:DNA recombination"/>
    <property type="evidence" value="ECO:0007669"/>
    <property type="project" value="InterPro"/>
</dbReference>
<dbReference type="Gene3D" id="3.40.50.300">
    <property type="entry name" value="P-loop containing nucleotide triphosphate hydrolases"/>
    <property type="match status" value="2"/>
</dbReference>
<dbReference type="InterPro" id="IPR004604">
    <property type="entry name" value="DNA_recomb/repair_RecN"/>
</dbReference>
<evidence type="ECO:0000256" key="4">
    <source>
        <dbReference type="ARBA" id="ARBA00022741"/>
    </source>
</evidence>
<dbReference type="InterPro" id="IPR003395">
    <property type="entry name" value="RecF/RecN/SMC_N"/>
</dbReference>
<sequence length="569" mass="64784">MLLELEVRDFALIDRLNVNFDKGLNILTGETGAGKSIILDAINMAIGERADREFVRTGAKKSVIQAVFSMEDVIDFHQTLEKYGVNSEEEDVLIVTREIYANGRSISRVNGIIVNQSILKHITEKLIDIHGQHQHQSLLNTEFHIDALDAYGGNELIGLLNTLSKKYKNFLLLQNELQSFCYDEVERERKIDLLKFQMQEIDAAKLQIGEEEELNQQRNIIGNSEKIYATLGNIYETFYNSSFQPSVLDHIASSVKSLQSISNFDNDLGYFYATLEDIEYKIQDIVREINNYQEQVNFNPEVLEEIEKRLDTINNLKRKYGKTIEIILAYRDSVEEELNNYINSEEKISKLISTIEKTKEELLDLAIRISKLRCQAAKSFQNQVISILQSLNMKNVSFTVSITKQKDSNDEIKLSKKGIDKVEFMLSSNIGEPLKPLSKIASGGEMSRIMLALKTILAHVDNIPTLIFDEIDTGISGITAQTVAEKLYDISSNRQVICITHLPQIAAKADEHFLIEKHSTEKNTKTLIRKMDRKSRIYELGRLLGGEITDITLKHAEELINKANKKNKS</sequence>
<evidence type="ECO:0000256" key="3">
    <source>
        <dbReference type="ARBA" id="ARBA00021315"/>
    </source>
</evidence>
<comment type="function">
    <text evidence="1 9">May be involved in recombinational repair of damaged DNA.</text>
</comment>
<dbReference type="CDD" id="cd03241">
    <property type="entry name" value="ABC_RecN"/>
    <property type="match status" value="2"/>
</dbReference>
<evidence type="ECO:0000256" key="9">
    <source>
        <dbReference type="PIRNR" id="PIRNR003128"/>
    </source>
</evidence>
<evidence type="ECO:0000256" key="5">
    <source>
        <dbReference type="ARBA" id="ARBA00022763"/>
    </source>
</evidence>
<evidence type="ECO:0000256" key="8">
    <source>
        <dbReference type="ARBA" id="ARBA00033408"/>
    </source>
</evidence>
<dbReference type="GO" id="GO:0005524">
    <property type="term" value="F:ATP binding"/>
    <property type="evidence" value="ECO:0007669"/>
    <property type="project" value="UniProtKB-KW"/>
</dbReference>
<evidence type="ECO:0000313" key="13">
    <source>
        <dbReference type="Proteomes" id="UP000199568"/>
    </source>
</evidence>
<dbReference type="GO" id="GO:0043590">
    <property type="term" value="C:bacterial nucleoid"/>
    <property type="evidence" value="ECO:0007669"/>
    <property type="project" value="TreeGrafter"/>
</dbReference>
<dbReference type="Proteomes" id="UP000199568">
    <property type="component" value="Unassembled WGS sequence"/>
</dbReference>
<protein>
    <recommendedName>
        <fullName evidence="3 9">DNA repair protein RecN</fullName>
    </recommendedName>
    <alternativeName>
        <fullName evidence="8 9">Recombination protein N</fullName>
    </alternativeName>
</protein>